<dbReference type="PROSITE" id="PS51935">
    <property type="entry name" value="NLPC_P60"/>
    <property type="match status" value="1"/>
</dbReference>
<proteinExistence type="inferred from homology"/>
<dbReference type="HOGENOM" id="CLU_016043_13_2_0"/>
<keyword evidence="3" id="KW-0378">Hydrolase</keyword>
<dbReference type="InterPro" id="IPR051202">
    <property type="entry name" value="Peptidase_C40"/>
</dbReference>
<dbReference type="Gene3D" id="3.90.1720.10">
    <property type="entry name" value="endopeptidase domain like (from Nostoc punctiforme)"/>
    <property type="match status" value="1"/>
</dbReference>
<dbReference type="STRING" id="1499967.U27_04235"/>
<dbReference type="GO" id="GO:0008234">
    <property type="term" value="F:cysteine-type peptidase activity"/>
    <property type="evidence" value="ECO:0007669"/>
    <property type="project" value="UniProtKB-KW"/>
</dbReference>
<protein>
    <submittedName>
        <fullName evidence="6">NLP/P60 protein</fullName>
    </submittedName>
</protein>
<dbReference type="AlphaFoldDB" id="A0A081BY65"/>
<accession>A0A081BY65</accession>
<dbReference type="EMBL" id="DF820465">
    <property type="protein sequence ID" value="GAK57270.1"/>
    <property type="molecule type" value="Genomic_DNA"/>
</dbReference>
<keyword evidence="2" id="KW-0645">Protease</keyword>
<dbReference type="eggNOG" id="COG0791">
    <property type="taxonomic scope" value="Bacteria"/>
</dbReference>
<feature type="domain" description="NlpC/P60" evidence="5">
    <location>
        <begin position="210"/>
        <end position="333"/>
    </location>
</feature>
<dbReference type="Gene3D" id="2.30.30.40">
    <property type="entry name" value="SH3 Domains"/>
    <property type="match status" value="1"/>
</dbReference>
<evidence type="ECO:0000259" key="5">
    <source>
        <dbReference type="PROSITE" id="PS51935"/>
    </source>
</evidence>
<evidence type="ECO:0000256" key="4">
    <source>
        <dbReference type="ARBA" id="ARBA00022807"/>
    </source>
</evidence>
<evidence type="ECO:0000313" key="6">
    <source>
        <dbReference type="EMBL" id="GAK57270.1"/>
    </source>
</evidence>
<dbReference type="SUPFAM" id="SSF54001">
    <property type="entry name" value="Cysteine proteinases"/>
    <property type="match status" value="1"/>
</dbReference>
<gene>
    <name evidence="6" type="ORF">U27_04235</name>
</gene>
<evidence type="ECO:0000256" key="2">
    <source>
        <dbReference type="ARBA" id="ARBA00022670"/>
    </source>
</evidence>
<dbReference type="PROSITE" id="PS51257">
    <property type="entry name" value="PROKAR_LIPOPROTEIN"/>
    <property type="match status" value="1"/>
</dbReference>
<evidence type="ECO:0000256" key="1">
    <source>
        <dbReference type="ARBA" id="ARBA00007074"/>
    </source>
</evidence>
<dbReference type="Pfam" id="PF00877">
    <property type="entry name" value="NLPC_P60"/>
    <property type="match status" value="1"/>
</dbReference>
<keyword evidence="7" id="KW-1185">Reference proteome</keyword>
<dbReference type="InterPro" id="IPR000064">
    <property type="entry name" value="NLP_P60_dom"/>
</dbReference>
<evidence type="ECO:0000256" key="3">
    <source>
        <dbReference type="ARBA" id="ARBA00022801"/>
    </source>
</evidence>
<keyword evidence="4" id="KW-0788">Thiol protease</keyword>
<sequence>MPMKHVCLSQDSYKRLFILFAILFFAGAGCHQTTTTSPRDSSQQRTSPFALSGRFGAINVTFADIYAEPLVTSERLTQCIYGDVVKVEQEKSWWYFVKVGPYPELKGWIHKSFVSVLPANALYLKERNLTTIVIRDERSEVFVWPSHSIILVMGTELPFIGESGEWYLVRLPNNDVGRIARHAVLPDAPIEKPLIHSKQESPPVVKQNIPRHRRDIITTAQKFVGKVYIWGGTTPRGFDCSGLTYFVYKLNGIELPRVSSLQFRNSIGKKIKKTELVHGDLVFFQTYRSGPSHVGIYIGNNQFIHASPKYGVTVSDLNEPYFKTRYIGAKTLFLSS</sequence>
<name>A0A081BY65_VECG1</name>
<organism evidence="6">
    <name type="scientific">Vecturithrix granuli</name>
    <dbReference type="NCBI Taxonomy" id="1499967"/>
    <lineage>
        <taxon>Bacteria</taxon>
        <taxon>Candidatus Moduliflexota</taxon>
        <taxon>Candidatus Vecturitrichia</taxon>
        <taxon>Candidatus Vecturitrichales</taxon>
        <taxon>Candidatus Vecturitrichaceae</taxon>
        <taxon>Candidatus Vecturithrix</taxon>
    </lineage>
</organism>
<dbReference type="PANTHER" id="PTHR47053:SF1">
    <property type="entry name" value="MUREIN DD-ENDOPEPTIDASE MEPH-RELATED"/>
    <property type="match status" value="1"/>
</dbReference>
<evidence type="ECO:0000313" key="7">
    <source>
        <dbReference type="Proteomes" id="UP000030661"/>
    </source>
</evidence>
<dbReference type="GO" id="GO:0006508">
    <property type="term" value="P:proteolysis"/>
    <property type="evidence" value="ECO:0007669"/>
    <property type="project" value="UniProtKB-KW"/>
</dbReference>
<reference evidence="6" key="1">
    <citation type="journal article" date="2015" name="PeerJ">
        <title>First genomic representation of candidate bacterial phylum KSB3 points to enhanced environmental sensing as a trigger of wastewater bulking.</title>
        <authorList>
            <person name="Sekiguchi Y."/>
            <person name="Ohashi A."/>
            <person name="Parks D.H."/>
            <person name="Yamauchi T."/>
            <person name="Tyson G.W."/>
            <person name="Hugenholtz P."/>
        </authorList>
    </citation>
    <scope>NUCLEOTIDE SEQUENCE [LARGE SCALE GENOMIC DNA]</scope>
</reference>
<dbReference type="Proteomes" id="UP000030661">
    <property type="component" value="Unassembled WGS sequence"/>
</dbReference>
<dbReference type="InterPro" id="IPR038765">
    <property type="entry name" value="Papain-like_cys_pep_sf"/>
</dbReference>
<dbReference type="PANTHER" id="PTHR47053">
    <property type="entry name" value="MUREIN DD-ENDOPEPTIDASE MEPH-RELATED"/>
    <property type="match status" value="1"/>
</dbReference>
<comment type="similarity">
    <text evidence="1">Belongs to the peptidase C40 family.</text>
</comment>